<proteinExistence type="predicted"/>
<name>A0A9W5TC68_BABOV</name>
<comment type="caution">
    <text evidence="1">The sequence shown here is derived from an EMBL/GenBank/DDBJ whole genome shotgun (WGS) entry which is preliminary data.</text>
</comment>
<sequence>MRGEKGLTRAICDTDELVDGSSGVATSSTGFVYPVSDCLLRLYLNCILPVTSFDKGELDDPWFALGVASTALTAVSSPRRVELLLELLLLDAVYTLVSTYALSLAGALRDPGGFGRIL</sequence>
<reference evidence="1" key="1">
    <citation type="submission" date="2019-12" db="EMBL/GenBank/DDBJ databases">
        <title>Genome sequence of Babesia ovis.</title>
        <authorList>
            <person name="Yamagishi J."/>
            <person name="Sevinc F."/>
            <person name="Xuan X."/>
        </authorList>
    </citation>
    <scope>NUCLEOTIDE SEQUENCE</scope>
    <source>
        <strain evidence="1">Selcuk</strain>
    </source>
</reference>
<dbReference type="EMBL" id="BLIY01000008">
    <property type="protein sequence ID" value="GFE54033.1"/>
    <property type="molecule type" value="Genomic_DNA"/>
</dbReference>
<evidence type="ECO:0000313" key="2">
    <source>
        <dbReference type="Proteomes" id="UP001057455"/>
    </source>
</evidence>
<organism evidence="1 2">
    <name type="scientific">Babesia ovis</name>
    <dbReference type="NCBI Taxonomy" id="5869"/>
    <lineage>
        <taxon>Eukaryota</taxon>
        <taxon>Sar</taxon>
        <taxon>Alveolata</taxon>
        <taxon>Apicomplexa</taxon>
        <taxon>Aconoidasida</taxon>
        <taxon>Piroplasmida</taxon>
        <taxon>Babesiidae</taxon>
        <taxon>Babesia</taxon>
    </lineage>
</organism>
<accession>A0A9W5TC68</accession>
<dbReference type="AlphaFoldDB" id="A0A9W5TC68"/>
<evidence type="ECO:0000313" key="1">
    <source>
        <dbReference type="EMBL" id="GFE54033.1"/>
    </source>
</evidence>
<gene>
    <name evidence="1" type="ORF">BaOVIS_014370</name>
</gene>
<protein>
    <submittedName>
        <fullName evidence="1">Fused -like amino acid oxidase domain uncharacterized domain-containing, putative</fullName>
    </submittedName>
</protein>
<keyword evidence="2" id="KW-1185">Reference proteome</keyword>
<dbReference type="Proteomes" id="UP001057455">
    <property type="component" value="Unassembled WGS sequence"/>
</dbReference>